<accession>A0A166A113</accession>
<protein>
    <submittedName>
        <fullName evidence="2">Uncharacterized protein</fullName>
    </submittedName>
</protein>
<dbReference type="EMBL" id="KV428163">
    <property type="protein sequence ID" value="KZT34848.1"/>
    <property type="molecule type" value="Genomic_DNA"/>
</dbReference>
<evidence type="ECO:0000313" key="2">
    <source>
        <dbReference type="EMBL" id="KZT34848.1"/>
    </source>
</evidence>
<reference evidence="2 3" key="1">
    <citation type="journal article" date="2016" name="Mol. Biol. Evol.">
        <title>Comparative Genomics of Early-Diverging Mushroom-Forming Fungi Provides Insights into the Origins of Lignocellulose Decay Capabilities.</title>
        <authorList>
            <person name="Nagy L.G."/>
            <person name="Riley R."/>
            <person name="Tritt A."/>
            <person name="Adam C."/>
            <person name="Daum C."/>
            <person name="Floudas D."/>
            <person name="Sun H."/>
            <person name="Yadav J.S."/>
            <person name="Pangilinan J."/>
            <person name="Larsson K.H."/>
            <person name="Matsuura K."/>
            <person name="Barry K."/>
            <person name="Labutti K."/>
            <person name="Kuo R."/>
            <person name="Ohm R.A."/>
            <person name="Bhattacharya S.S."/>
            <person name="Shirouzu T."/>
            <person name="Yoshinaga Y."/>
            <person name="Martin F.M."/>
            <person name="Grigoriev I.V."/>
            <person name="Hibbett D.S."/>
        </authorList>
    </citation>
    <scope>NUCLEOTIDE SEQUENCE [LARGE SCALE GENOMIC DNA]</scope>
    <source>
        <strain evidence="2 3">HHB10207 ss-3</strain>
    </source>
</reference>
<name>A0A166A113_9AGAM</name>
<dbReference type="AlphaFoldDB" id="A0A166A113"/>
<feature type="compositionally biased region" description="Low complexity" evidence="1">
    <location>
        <begin position="21"/>
        <end position="63"/>
    </location>
</feature>
<evidence type="ECO:0000313" key="3">
    <source>
        <dbReference type="Proteomes" id="UP000076798"/>
    </source>
</evidence>
<dbReference type="Proteomes" id="UP000076798">
    <property type="component" value="Unassembled WGS sequence"/>
</dbReference>
<keyword evidence="3" id="KW-1185">Reference proteome</keyword>
<sequence length="182" mass="19085">MFFDTYSVFKVVAGSQEDLDSSLLSSPLSSPGSPEESSSDPSLPSDRFSAEPSMSLSSPLVSLGRSAATSSTSDPLSDASLSESPVSAKVACGSVFSVSGLLLPSMSSPRSSSFTRCEMMFSKRLPVVGNVSKLNTARSSGFSAPSSVFGPDSLLLPQYCCMISLIGQWASYAWKMGFARLD</sequence>
<feature type="region of interest" description="Disordered" evidence="1">
    <location>
        <begin position="19"/>
        <end position="82"/>
    </location>
</feature>
<proteinExistence type="predicted"/>
<organism evidence="2 3">
    <name type="scientific">Sistotremastrum suecicum HHB10207 ss-3</name>
    <dbReference type="NCBI Taxonomy" id="1314776"/>
    <lineage>
        <taxon>Eukaryota</taxon>
        <taxon>Fungi</taxon>
        <taxon>Dikarya</taxon>
        <taxon>Basidiomycota</taxon>
        <taxon>Agaricomycotina</taxon>
        <taxon>Agaricomycetes</taxon>
        <taxon>Sistotremastrales</taxon>
        <taxon>Sistotremastraceae</taxon>
        <taxon>Sistotremastrum</taxon>
    </lineage>
</organism>
<gene>
    <name evidence="2" type="ORF">SISSUDRAFT_242128</name>
</gene>
<evidence type="ECO:0000256" key="1">
    <source>
        <dbReference type="SAM" id="MobiDB-lite"/>
    </source>
</evidence>
<feature type="compositionally biased region" description="Polar residues" evidence="1">
    <location>
        <begin position="67"/>
        <end position="82"/>
    </location>
</feature>